<feature type="region of interest" description="Disordered" evidence="1">
    <location>
        <begin position="1"/>
        <end position="20"/>
    </location>
</feature>
<proteinExistence type="predicted"/>
<dbReference type="AlphaFoldDB" id="A0A182WPD3"/>
<protein>
    <submittedName>
        <fullName evidence="2">Uncharacterized protein</fullName>
    </submittedName>
</protein>
<name>A0A182WPD3_9DIPT</name>
<reference evidence="3" key="1">
    <citation type="submission" date="2013-03" db="EMBL/GenBank/DDBJ databases">
        <title>The Genome Sequence of Anopheles minimus MINIMUS1.</title>
        <authorList>
            <consortium name="The Broad Institute Genomics Platform"/>
            <person name="Neafsey D.E."/>
            <person name="Walton C."/>
            <person name="Walker B."/>
            <person name="Young S.K."/>
            <person name="Zeng Q."/>
            <person name="Gargeya S."/>
            <person name="Fitzgerald M."/>
            <person name="Haas B."/>
            <person name="Abouelleil A."/>
            <person name="Allen A.W."/>
            <person name="Alvarado L."/>
            <person name="Arachchi H.M."/>
            <person name="Berlin A.M."/>
            <person name="Chapman S.B."/>
            <person name="Gainer-Dewar J."/>
            <person name="Goldberg J."/>
            <person name="Griggs A."/>
            <person name="Gujja S."/>
            <person name="Hansen M."/>
            <person name="Howarth C."/>
            <person name="Imamovic A."/>
            <person name="Ireland A."/>
            <person name="Larimer J."/>
            <person name="McCowan C."/>
            <person name="Murphy C."/>
            <person name="Pearson M."/>
            <person name="Poon T.W."/>
            <person name="Priest M."/>
            <person name="Roberts A."/>
            <person name="Saif S."/>
            <person name="Shea T."/>
            <person name="Sisk P."/>
            <person name="Sykes S."/>
            <person name="Wortman J."/>
            <person name="Nusbaum C."/>
            <person name="Birren B."/>
        </authorList>
    </citation>
    <scope>NUCLEOTIDE SEQUENCE [LARGE SCALE GENOMIC DNA]</scope>
    <source>
        <strain evidence="3">MINIMUS1</strain>
    </source>
</reference>
<sequence>MHTSHCPGFISPESLISTGNQTQRASADWCSPGVHGAITPFNRSLTDGRSVTDAQNIG</sequence>
<keyword evidence="3" id="KW-1185">Reference proteome</keyword>
<dbReference type="EnsemblMetazoa" id="AMIN014538-RA">
    <property type="protein sequence ID" value="AMIN014538-PA"/>
    <property type="gene ID" value="AMIN014538"/>
</dbReference>
<dbReference type="VEuPathDB" id="VectorBase:AMIN014538"/>
<organism evidence="2 3">
    <name type="scientific">Anopheles minimus</name>
    <dbReference type="NCBI Taxonomy" id="112268"/>
    <lineage>
        <taxon>Eukaryota</taxon>
        <taxon>Metazoa</taxon>
        <taxon>Ecdysozoa</taxon>
        <taxon>Arthropoda</taxon>
        <taxon>Hexapoda</taxon>
        <taxon>Insecta</taxon>
        <taxon>Pterygota</taxon>
        <taxon>Neoptera</taxon>
        <taxon>Endopterygota</taxon>
        <taxon>Diptera</taxon>
        <taxon>Nematocera</taxon>
        <taxon>Culicoidea</taxon>
        <taxon>Culicidae</taxon>
        <taxon>Anophelinae</taxon>
        <taxon>Anopheles</taxon>
    </lineage>
</organism>
<evidence type="ECO:0000313" key="3">
    <source>
        <dbReference type="Proteomes" id="UP000075920"/>
    </source>
</evidence>
<accession>A0A182WPD3</accession>
<reference evidence="2" key="2">
    <citation type="submission" date="2020-05" db="UniProtKB">
        <authorList>
            <consortium name="EnsemblMetazoa"/>
        </authorList>
    </citation>
    <scope>IDENTIFICATION</scope>
    <source>
        <strain evidence="2">MINIMUS1</strain>
    </source>
</reference>
<evidence type="ECO:0000313" key="2">
    <source>
        <dbReference type="EnsemblMetazoa" id="AMIN014538-PA"/>
    </source>
</evidence>
<evidence type="ECO:0000256" key="1">
    <source>
        <dbReference type="SAM" id="MobiDB-lite"/>
    </source>
</evidence>
<dbReference type="Proteomes" id="UP000075920">
    <property type="component" value="Unassembled WGS sequence"/>
</dbReference>